<dbReference type="Proteomes" id="UP000060787">
    <property type="component" value="Chromosome"/>
</dbReference>
<evidence type="ECO:0000313" key="2">
    <source>
        <dbReference type="EMBL" id="ALN79282.1"/>
    </source>
</evidence>
<dbReference type="Gene3D" id="2.180.10.10">
    <property type="entry name" value="RHS repeat-associated core"/>
    <property type="match status" value="1"/>
</dbReference>
<name>A0A0S2F6Y8_LYSAN</name>
<dbReference type="InterPro" id="IPR031325">
    <property type="entry name" value="RHS_repeat"/>
</dbReference>
<sequence>MLGQGTGEKAVRYLCGVLLAVVSCTAGAQKAPWEEYDKFVKSAQTIKTEGPGLLGDSVNLYTGATSFAATDVSLPGNSDLAVAIGRRFSAQSDARNRPFADWDWDVPYISGTFSRSSGWVIGDIAPDATPNRCSSPTSPETARPPIVKVASSTPGRSAPVQAWEYWSGYRMSVGGGDQELLIATAQTKPRPTDGKTYPWVTKQFWHLSCLPNLQSAHPGEGFLALAPDGTRYRFDWMVARQTDDLVKPFAGDGTILSRPVPRDEIRLYATRVEDRFGNWVAYNWSGNQLASITSSDGRQLSLTWESANGYDRVAKVAVNTTPVREWNYGYSAYSRLTSVTLPDGGQWKLNLLEMWGAPFYEQAEETMADGRRVPVQDKALSCSWMRVLRPLTRTATITHPSGATGEFIFQTIRHGRNSVRSECLPPPNLGGMLPDNPEPEDTLTSMVPARFDVLAIRTKRITGAGLPADTWNYDYTTPVGSWEDGCANCATTKTTTVTGPGGERTVNTYGVVFNANEGQLLKTEVFAGNALLRTSATEYLSNTAAEQQNVFAHRMGISPQVRLDSFSSESLRPVTESSTQQDGATFANKVNGFDVFAQPTNRTEVSSLGYSRTNTTEYYADLSKWVIGQVQKETNVNTGAVVSQADYDAATALPVRTYAYGKLQQTLEYYPDGTLSALKDGRNLTTNLSNWKRGMPQTIRFQDGAKKDVVVDNNGWVASVTDENGHVMNYSYDLMGRMTRIVYPTGDDTVWNDTALSFEQVAGVEYGLPAGHWRHVVSTGNGKKTTYFDALWRPVIEQEEDIADPQSTARWTMKCYDPEGRVTFSSYPRNPFTEGAPAFDCAGLTP</sequence>
<proteinExistence type="predicted"/>
<evidence type="ECO:0000256" key="1">
    <source>
        <dbReference type="SAM" id="MobiDB-lite"/>
    </source>
</evidence>
<keyword evidence="3" id="KW-1185">Reference proteome</keyword>
<feature type="region of interest" description="Disordered" evidence="1">
    <location>
        <begin position="128"/>
        <end position="153"/>
    </location>
</feature>
<dbReference type="NCBIfam" id="TIGR01643">
    <property type="entry name" value="YD_repeat_2x"/>
    <property type="match status" value="1"/>
</dbReference>
<dbReference type="EMBL" id="CP011129">
    <property type="protein sequence ID" value="ALN79282.1"/>
    <property type="molecule type" value="Genomic_DNA"/>
</dbReference>
<feature type="compositionally biased region" description="Polar residues" evidence="1">
    <location>
        <begin position="131"/>
        <end position="140"/>
    </location>
</feature>
<accession>A0A0S2F6Y8</accession>
<reference evidence="2 3" key="1">
    <citation type="journal article" date="2015" name="BMC Genomics">
        <title>Comparative genomics and metabolic profiling of the genus Lysobacter.</title>
        <authorList>
            <person name="de Bruijn I."/>
            <person name="Cheng X."/>
            <person name="de Jager V."/>
            <person name="Exposito R.G."/>
            <person name="Watrous J."/>
            <person name="Patel N."/>
            <person name="Postma J."/>
            <person name="Dorrestein P.C."/>
            <person name="Kobayashi D."/>
            <person name="Raaijmakers J.M."/>
        </authorList>
    </citation>
    <scope>NUCLEOTIDE SEQUENCE [LARGE SCALE GENOMIC DNA]</scope>
    <source>
        <strain evidence="2 3">76</strain>
    </source>
</reference>
<dbReference type="PATRIC" id="fig|84531.8.peg.1148"/>
<evidence type="ECO:0000313" key="3">
    <source>
        <dbReference type="Proteomes" id="UP000060787"/>
    </source>
</evidence>
<dbReference type="Pfam" id="PF05593">
    <property type="entry name" value="RHS_repeat"/>
    <property type="match status" value="1"/>
</dbReference>
<dbReference type="STRING" id="84531.LA76x_1123"/>
<protein>
    <submittedName>
        <fullName evidence="2">RHS Repeat family protein</fullName>
    </submittedName>
</protein>
<dbReference type="KEGG" id="lab:LA76x_1123"/>
<gene>
    <name evidence="2" type="ORF">LA76x_1123</name>
</gene>
<organism evidence="2 3">
    <name type="scientific">Lysobacter antibioticus</name>
    <dbReference type="NCBI Taxonomy" id="84531"/>
    <lineage>
        <taxon>Bacteria</taxon>
        <taxon>Pseudomonadati</taxon>
        <taxon>Pseudomonadota</taxon>
        <taxon>Gammaproteobacteria</taxon>
        <taxon>Lysobacterales</taxon>
        <taxon>Lysobacteraceae</taxon>
        <taxon>Lysobacter</taxon>
    </lineage>
</organism>
<dbReference type="AlphaFoldDB" id="A0A0S2F6Y8"/>
<dbReference type="InterPro" id="IPR006530">
    <property type="entry name" value="YD"/>
</dbReference>